<reference evidence="13 14" key="1">
    <citation type="submission" date="2016-05" db="EMBL/GenBank/DDBJ databases">
        <authorList>
            <person name="Naeem Raeece"/>
        </authorList>
    </citation>
    <scope>NUCLEOTIDE SEQUENCE [LARGE SCALE GENOMIC DNA]</scope>
</reference>
<evidence type="ECO:0000256" key="2">
    <source>
        <dbReference type="ARBA" id="ARBA00004718"/>
    </source>
</evidence>
<proteinExistence type="inferred from homology"/>
<dbReference type="GO" id="GO:0030915">
    <property type="term" value="C:Smc5-Smc6 complex"/>
    <property type="evidence" value="ECO:0007669"/>
    <property type="project" value="InterPro"/>
</dbReference>
<name>A0A1A8W1K2_PLAOA</name>
<accession>A0A1A8W1K2</accession>
<dbReference type="PANTHER" id="PTHR21330">
    <property type="entry name" value="E3 SUMO-PROTEIN LIGASE NSE2"/>
    <property type="match status" value="1"/>
</dbReference>
<dbReference type="EMBL" id="FLQV01000650">
    <property type="protein sequence ID" value="SBS97050.1"/>
    <property type="molecule type" value="Genomic_DNA"/>
</dbReference>
<evidence type="ECO:0000313" key="13">
    <source>
        <dbReference type="Proteomes" id="UP000078546"/>
    </source>
</evidence>
<dbReference type="CDD" id="cd16651">
    <property type="entry name" value="SPL-RING_NSE2"/>
    <property type="match status" value="1"/>
</dbReference>
<keyword evidence="4" id="KW-0808">Transferase</keyword>
<keyword evidence="11" id="KW-0436">Ligase</keyword>
<comment type="subcellular location">
    <subcellularLocation>
        <location evidence="1">Nucleus</location>
    </subcellularLocation>
</comment>
<dbReference type="UniPathway" id="UPA00886"/>
<dbReference type="GO" id="GO:0016925">
    <property type="term" value="P:protein sumoylation"/>
    <property type="evidence" value="ECO:0007669"/>
    <property type="project" value="UniProtKB-UniPathway"/>
</dbReference>
<dbReference type="InterPro" id="IPR013083">
    <property type="entry name" value="Znf_RING/FYVE/PHD"/>
</dbReference>
<evidence type="ECO:0000313" key="12">
    <source>
        <dbReference type="EMBL" id="SBS97050.1"/>
    </source>
</evidence>
<dbReference type="Pfam" id="PF11789">
    <property type="entry name" value="zf-Nse"/>
    <property type="match status" value="1"/>
</dbReference>
<evidence type="ECO:0000256" key="1">
    <source>
        <dbReference type="ARBA" id="ARBA00004123"/>
    </source>
</evidence>
<evidence type="ECO:0000313" key="11">
    <source>
        <dbReference type="EMBL" id="SBS86650.1"/>
    </source>
</evidence>
<dbReference type="GO" id="GO:0016874">
    <property type="term" value="F:ligase activity"/>
    <property type="evidence" value="ECO:0007669"/>
    <property type="project" value="UniProtKB-KW"/>
</dbReference>
<dbReference type="InterPro" id="IPR026846">
    <property type="entry name" value="Nse2(Mms21)"/>
</dbReference>
<evidence type="ECO:0000256" key="4">
    <source>
        <dbReference type="ARBA" id="ARBA00022679"/>
    </source>
</evidence>
<evidence type="ECO:0000313" key="14">
    <source>
        <dbReference type="Proteomes" id="UP000078560"/>
    </source>
</evidence>
<dbReference type="Gene3D" id="3.30.40.10">
    <property type="entry name" value="Zinc/RING finger domain, C3HC4 (zinc finger)"/>
    <property type="match status" value="1"/>
</dbReference>
<comment type="pathway">
    <text evidence="2">Protein modification; protein sumoylation.</text>
</comment>
<keyword evidence="8" id="KW-0862">Zinc</keyword>
<comment type="similarity">
    <text evidence="3">Belongs to the NSE2 family.</text>
</comment>
<keyword evidence="9" id="KW-0539">Nucleus</keyword>
<dbReference type="PANTHER" id="PTHR21330:SF1">
    <property type="entry name" value="E3 SUMO-PROTEIN LIGASE NSE2"/>
    <property type="match status" value="1"/>
</dbReference>
<dbReference type="GO" id="GO:0061665">
    <property type="term" value="F:SUMO ligase activity"/>
    <property type="evidence" value="ECO:0007669"/>
    <property type="project" value="TreeGrafter"/>
</dbReference>
<dbReference type="GO" id="GO:0000724">
    <property type="term" value="P:double-strand break repair via homologous recombination"/>
    <property type="evidence" value="ECO:0007669"/>
    <property type="project" value="InterPro"/>
</dbReference>
<evidence type="ECO:0000256" key="9">
    <source>
        <dbReference type="ARBA" id="ARBA00023242"/>
    </source>
</evidence>
<protein>
    <submittedName>
        <fullName evidence="11">E3 SUMO-protein ligase NSE2, putative (NSE2)</fullName>
    </submittedName>
</protein>
<evidence type="ECO:0000256" key="8">
    <source>
        <dbReference type="ARBA" id="ARBA00022833"/>
    </source>
</evidence>
<dbReference type="AlphaFoldDB" id="A0A1A8W1K2"/>
<dbReference type="GO" id="GO:0005634">
    <property type="term" value="C:nucleus"/>
    <property type="evidence" value="ECO:0007669"/>
    <property type="project" value="UniProtKB-SubCell"/>
</dbReference>
<organism evidence="11 14">
    <name type="scientific">Plasmodium ovale curtisi</name>
    <dbReference type="NCBI Taxonomy" id="864141"/>
    <lineage>
        <taxon>Eukaryota</taxon>
        <taxon>Sar</taxon>
        <taxon>Alveolata</taxon>
        <taxon>Apicomplexa</taxon>
        <taxon>Aconoidasida</taxon>
        <taxon>Haemosporida</taxon>
        <taxon>Plasmodiidae</taxon>
        <taxon>Plasmodium</taxon>
        <taxon>Plasmodium (Plasmodium)</taxon>
    </lineage>
</organism>
<evidence type="ECO:0000259" key="10">
    <source>
        <dbReference type="Pfam" id="PF11789"/>
    </source>
</evidence>
<sequence>MSNLGNQTDEKDISRLARFHLKSQKEDDDEEELVVDEEVGVFPTKCPISQMPFENPVTQRFSKNRKACVHTFEKSFIIRLMQNKDTIECPIAASLFTYTYISIFSACKKKVYKNSLHPDYEFLHHARYKKFRDYITEAREYFVNLRNDGSEKTR</sequence>
<evidence type="ECO:0000256" key="5">
    <source>
        <dbReference type="ARBA" id="ARBA00022723"/>
    </source>
</evidence>
<dbReference type="InterPro" id="IPR004181">
    <property type="entry name" value="Znf_MIZ"/>
</dbReference>
<dbReference type="Proteomes" id="UP000078560">
    <property type="component" value="Unassembled WGS sequence"/>
</dbReference>
<reference evidence="11" key="2">
    <citation type="submission" date="2016-05" db="EMBL/GenBank/DDBJ databases">
        <authorList>
            <person name="Lavstsen T."/>
            <person name="Jespersen J.S."/>
        </authorList>
    </citation>
    <scope>NUCLEOTIDE SEQUENCE [LARGE SCALE GENOMIC DNA]</scope>
</reference>
<keyword evidence="5" id="KW-0479">Metal-binding</keyword>
<keyword evidence="6" id="KW-0863">Zinc-finger</keyword>
<dbReference type="Proteomes" id="UP000078546">
    <property type="component" value="Unassembled WGS sequence"/>
</dbReference>
<dbReference type="EMBL" id="FLQU01000509">
    <property type="protein sequence ID" value="SBS86650.1"/>
    <property type="molecule type" value="Genomic_DNA"/>
</dbReference>
<evidence type="ECO:0000256" key="6">
    <source>
        <dbReference type="ARBA" id="ARBA00022771"/>
    </source>
</evidence>
<keyword evidence="7" id="KW-0833">Ubl conjugation pathway</keyword>
<evidence type="ECO:0000256" key="7">
    <source>
        <dbReference type="ARBA" id="ARBA00022786"/>
    </source>
</evidence>
<feature type="domain" description="SP-RING-type" evidence="10">
    <location>
        <begin position="31"/>
        <end position="93"/>
    </location>
</feature>
<evidence type="ECO:0000256" key="3">
    <source>
        <dbReference type="ARBA" id="ARBA00008212"/>
    </source>
</evidence>
<dbReference type="GO" id="GO:0008270">
    <property type="term" value="F:zinc ion binding"/>
    <property type="evidence" value="ECO:0007669"/>
    <property type="project" value="UniProtKB-KW"/>
</dbReference>
<gene>
    <name evidence="12" type="ORF">POVCU1_035430</name>
    <name evidence="11" type="ORF">POVCU2_0038430</name>
</gene>